<protein>
    <recommendedName>
        <fullName evidence="4">Caspase family protein</fullName>
    </recommendedName>
</protein>
<feature type="region of interest" description="Disordered" evidence="1">
    <location>
        <begin position="263"/>
        <end position="304"/>
    </location>
</feature>
<evidence type="ECO:0000313" key="3">
    <source>
        <dbReference type="Proteomes" id="UP000185578"/>
    </source>
</evidence>
<organism evidence="2 3">
    <name type="scientific">Pseudomonas chlororaphis</name>
    <dbReference type="NCBI Taxonomy" id="587753"/>
    <lineage>
        <taxon>Bacteria</taxon>
        <taxon>Pseudomonadati</taxon>
        <taxon>Pseudomonadota</taxon>
        <taxon>Gammaproteobacteria</taxon>
        <taxon>Pseudomonadales</taxon>
        <taxon>Pseudomonadaceae</taxon>
        <taxon>Pseudomonas</taxon>
    </lineage>
</organism>
<evidence type="ECO:0000256" key="1">
    <source>
        <dbReference type="SAM" id="MobiDB-lite"/>
    </source>
</evidence>
<dbReference type="OrthoDB" id="8444873at2"/>
<evidence type="ECO:0008006" key="4">
    <source>
        <dbReference type="Google" id="ProtNLM"/>
    </source>
</evidence>
<accession>A0A1Q8ESF6</accession>
<reference evidence="2 3" key="1">
    <citation type="submission" date="2016-12" db="EMBL/GenBank/DDBJ databases">
        <authorList>
            <person name="Song W.-J."/>
            <person name="Kurnit D.M."/>
        </authorList>
    </citation>
    <scope>NUCLEOTIDE SEQUENCE [LARGE SCALE GENOMIC DNA]</scope>
    <source>
        <strain evidence="2 3">PCL1601</strain>
    </source>
</reference>
<comment type="caution">
    <text evidence="2">The sequence shown here is derived from an EMBL/GenBank/DDBJ whole genome shotgun (WGS) entry which is preliminary data.</text>
</comment>
<dbReference type="EMBL" id="MSCT01000009">
    <property type="protein sequence ID" value="OLF54729.1"/>
    <property type="molecule type" value="Genomic_DNA"/>
</dbReference>
<dbReference type="Proteomes" id="UP000185578">
    <property type="component" value="Unassembled WGS sequence"/>
</dbReference>
<sequence>MTRRTCLAIGVSTLTPLPNQTLRFAYLDGAVLAARAIGNWALSSGFGADNVKTVDDGSIDGADNPVTRQRVQQAVDELFPPGAEVAEQLILAFCGHGLTDANIGSISWLFSDSLRQKYRVLADSFYTELLLHGIQRITLISDACREIPKSIDLARLDPVRGILVEGAQVENPRFDRLAACQDGQLGYMVSEPMSSAPGKCVFSGVIADALWGIEPSAISNGLITTASLGVCVRARTTERAKEYRLKLNPQCLVDPESALLYNTATPLPGPSGLQPWPPSGDGTSMGPGPDPEPGGPPGSAEESIERLHSDPAFRQRMLGNHFGLKQHDLKLATGQVAIIPDASKDVLQDLVVLRHQGPRSPGKTQKVKALVQRLEADTAADMRQSAAAEIRREMELIGGRGEANLLVYGNPAQLLSHAPIEHLDSTFVFEMYRAHSDPLGMPVLVELADGTFTPVVPYSGLYTVVMPSSLGDLFQAYGVPEAPDSYLSMLDAIGDFAAGRLQPENIDRLAADLRHEKHADPMRGVICAYLYRAVADYDSIRRLAYFYAAQGQPVPFDIALLGAMRVTLEADGTPRLQVPAVKARAPRPKAAKAADYVRRETPAIQAWIGGRCPWLGQGWDYVNDPRPEWAPLVAGLGAHARAIRRSGSTVLSGKVARKLAKAWKLHPLTFTPPARPLLATAVAQAPLDETNLALQRSEK</sequence>
<name>A0A1Q8ESF6_9PSED</name>
<dbReference type="RefSeq" id="WP_075119350.1">
    <property type="nucleotide sequence ID" value="NZ_MSCT01000009.1"/>
</dbReference>
<dbReference type="AlphaFoldDB" id="A0A1Q8ESF6"/>
<gene>
    <name evidence="2" type="ORF">BTN82_12120</name>
</gene>
<evidence type="ECO:0000313" key="2">
    <source>
        <dbReference type="EMBL" id="OLF54729.1"/>
    </source>
</evidence>
<proteinExistence type="predicted"/>